<reference evidence="3 4" key="1">
    <citation type="submission" date="2024-04" db="EMBL/GenBank/DDBJ databases">
        <title>Defined microbial consortia suppress multidrug-resistant proinflammatory Enterobacteriaceae via ecological control.</title>
        <authorList>
            <person name="Furuichi M."/>
            <person name="Kawaguchi T."/>
            <person name="Pust M."/>
            <person name="Yasuma K."/>
            <person name="Plichta D."/>
            <person name="Hasegawa N."/>
            <person name="Ohya T."/>
            <person name="Bhattarai S."/>
            <person name="Sasajima S."/>
            <person name="Aoto Y."/>
            <person name="Tuganbaev T."/>
            <person name="Yaginuma M."/>
            <person name="Ueda M."/>
            <person name="Okahashi N."/>
            <person name="Amafuji K."/>
            <person name="Kiridooshi Y."/>
            <person name="Sugita K."/>
            <person name="Strazar M."/>
            <person name="Skelly A."/>
            <person name="Suda W."/>
            <person name="Hattori M."/>
            <person name="Nakamoto N."/>
            <person name="Caballero S."/>
            <person name="Norman J."/>
            <person name="Olle B."/>
            <person name="Tanoue T."/>
            <person name="Arita M."/>
            <person name="Bucci V."/>
            <person name="Atarashi K."/>
            <person name="Xavier R."/>
            <person name="Honda K."/>
        </authorList>
    </citation>
    <scope>NUCLEOTIDE SEQUENCE [LARGE SCALE GENOMIC DNA]</scope>
    <source>
        <strain evidence="4">f13</strain>
    </source>
</reference>
<name>A0ABQ0AZ91_9FIRM</name>
<keyword evidence="4" id="KW-1185">Reference proteome</keyword>
<dbReference type="EMBL" id="BAABXL010000001">
    <property type="protein sequence ID" value="GAA6269321.1"/>
    <property type="molecule type" value="Genomic_DNA"/>
</dbReference>
<dbReference type="InterPro" id="IPR012340">
    <property type="entry name" value="NA-bd_OB-fold"/>
</dbReference>
<dbReference type="InterPro" id="IPR000424">
    <property type="entry name" value="Primosome_PriB/ssb"/>
</dbReference>
<protein>
    <recommendedName>
        <fullName evidence="5">Single-stranded DNA-binding protein</fullName>
    </recommendedName>
</protein>
<accession>A0ABQ0AZ91</accession>
<organism evidence="3 4">
    <name type="scientific">Enterocloster alcoholdehydrogenati</name>
    <dbReference type="NCBI Taxonomy" id="2547410"/>
    <lineage>
        <taxon>Bacteria</taxon>
        <taxon>Bacillati</taxon>
        <taxon>Bacillota</taxon>
        <taxon>Clostridia</taxon>
        <taxon>Lachnospirales</taxon>
        <taxon>Lachnospiraceae</taxon>
        <taxon>Enterocloster</taxon>
    </lineage>
</organism>
<dbReference type="Gene3D" id="2.40.50.140">
    <property type="entry name" value="Nucleic acid-binding proteins"/>
    <property type="match status" value="1"/>
</dbReference>
<proteinExistence type="predicted"/>
<evidence type="ECO:0000256" key="2">
    <source>
        <dbReference type="PROSITE-ProRule" id="PRU00252"/>
    </source>
</evidence>
<comment type="caution">
    <text evidence="3">The sequence shown here is derived from an EMBL/GenBank/DDBJ whole genome shotgun (WGS) entry which is preliminary data.</text>
</comment>
<dbReference type="RefSeq" id="WP_390470056.1">
    <property type="nucleotide sequence ID" value="NZ_BAABXL010000001.1"/>
</dbReference>
<evidence type="ECO:0000313" key="4">
    <source>
        <dbReference type="Proteomes" id="UP001600894"/>
    </source>
</evidence>
<keyword evidence="1 2" id="KW-0238">DNA-binding</keyword>
<dbReference type="Proteomes" id="UP001600894">
    <property type="component" value="Unassembled WGS sequence"/>
</dbReference>
<dbReference type="Pfam" id="PF00436">
    <property type="entry name" value="SSB"/>
    <property type="match status" value="1"/>
</dbReference>
<dbReference type="PROSITE" id="PS50935">
    <property type="entry name" value="SSB"/>
    <property type="match status" value="1"/>
</dbReference>
<dbReference type="SUPFAM" id="SSF50249">
    <property type="entry name" value="Nucleic acid-binding proteins"/>
    <property type="match status" value="1"/>
</dbReference>
<gene>
    <name evidence="3" type="ORF">F130042H8_23810</name>
</gene>
<evidence type="ECO:0008006" key="5">
    <source>
        <dbReference type="Google" id="ProtNLM"/>
    </source>
</evidence>
<sequence>MAQIFLFGLVGNDLEVKKSQKGSSYVCFSLKEQTRNGRTQTYQVWAWGDTVSHLIRLGVKKDRLVWVTGTLELVDCTKDQGTSKTRLLKVYLSNWGYVPFKRSLQESAPSYHDPEIFPAGSILFAEMLDGDRESLPE</sequence>
<evidence type="ECO:0000256" key="1">
    <source>
        <dbReference type="ARBA" id="ARBA00023125"/>
    </source>
</evidence>
<evidence type="ECO:0000313" key="3">
    <source>
        <dbReference type="EMBL" id="GAA6269321.1"/>
    </source>
</evidence>